<protein>
    <recommendedName>
        <fullName evidence="3">DDE-1 domain-containing protein</fullName>
    </recommendedName>
</protein>
<dbReference type="Pfam" id="PF03184">
    <property type="entry name" value="DDE_1"/>
    <property type="match status" value="1"/>
</dbReference>
<dbReference type="InterPro" id="IPR050863">
    <property type="entry name" value="CenT-Element_Derived"/>
</dbReference>
<dbReference type="Proteomes" id="UP000030758">
    <property type="component" value="Unassembled WGS sequence"/>
</dbReference>
<dbReference type="GO" id="GO:0005634">
    <property type="term" value="C:nucleus"/>
    <property type="evidence" value="ECO:0007669"/>
    <property type="project" value="TreeGrafter"/>
</dbReference>
<organism evidence="4">
    <name type="scientific">Trichuris suis</name>
    <name type="common">pig whipworm</name>
    <dbReference type="NCBI Taxonomy" id="68888"/>
    <lineage>
        <taxon>Eukaryota</taxon>
        <taxon>Metazoa</taxon>
        <taxon>Ecdysozoa</taxon>
        <taxon>Nematoda</taxon>
        <taxon>Enoplea</taxon>
        <taxon>Dorylaimia</taxon>
        <taxon>Trichinellida</taxon>
        <taxon>Trichuridae</taxon>
        <taxon>Trichuris</taxon>
    </lineage>
</organism>
<dbReference type="PANTHER" id="PTHR19303">
    <property type="entry name" value="TRANSPOSON"/>
    <property type="match status" value="1"/>
</dbReference>
<dbReference type="PANTHER" id="PTHR19303:SF52">
    <property type="entry name" value="TIGGER TRANSPOSABLE ELEMENT-DERIVED PROTEIN 6"/>
    <property type="match status" value="1"/>
</dbReference>
<dbReference type="EMBL" id="KL367519">
    <property type="protein sequence ID" value="KFD66937.1"/>
    <property type="molecule type" value="Genomic_DNA"/>
</dbReference>
<feature type="coiled-coil region" evidence="1">
    <location>
        <begin position="305"/>
        <end position="381"/>
    </location>
</feature>
<gene>
    <name evidence="4" type="ORF">M514_08880</name>
</gene>
<feature type="domain" description="DDE-1" evidence="3">
    <location>
        <begin position="435"/>
        <end position="541"/>
    </location>
</feature>
<name>A0A085NBU1_9BILA</name>
<evidence type="ECO:0000313" key="4">
    <source>
        <dbReference type="EMBL" id="KFD66937.1"/>
    </source>
</evidence>
<accession>A0A085NBU1</accession>
<feature type="region of interest" description="Disordered" evidence="2">
    <location>
        <begin position="1"/>
        <end position="37"/>
    </location>
</feature>
<evidence type="ECO:0000256" key="1">
    <source>
        <dbReference type="SAM" id="Coils"/>
    </source>
</evidence>
<evidence type="ECO:0000259" key="3">
    <source>
        <dbReference type="Pfam" id="PF03184"/>
    </source>
</evidence>
<reference evidence="4" key="1">
    <citation type="journal article" date="2014" name="Nat. Genet.">
        <title>Genome and transcriptome of the porcine whipworm Trichuris suis.</title>
        <authorList>
            <person name="Jex A.R."/>
            <person name="Nejsum P."/>
            <person name="Schwarz E.M."/>
            <person name="Hu L."/>
            <person name="Young N.D."/>
            <person name="Hall R.S."/>
            <person name="Korhonen P.K."/>
            <person name="Liao S."/>
            <person name="Thamsborg S."/>
            <person name="Xia J."/>
            <person name="Xu P."/>
            <person name="Wang S."/>
            <person name="Scheerlinck J.P."/>
            <person name="Hofmann A."/>
            <person name="Sternberg P.W."/>
            <person name="Wang J."/>
            <person name="Gasser R.B."/>
        </authorList>
    </citation>
    <scope>NUCLEOTIDE SEQUENCE [LARGE SCALE GENOMIC DNA]</scope>
    <source>
        <strain evidence="4">DCEP-RM93F</strain>
    </source>
</reference>
<dbReference type="GO" id="GO:0003677">
    <property type="term" value="F:DNA binding"/>
    <property type="evidence" value="ECO:0007669"/>
    <property type="project" value="TreeGrafter"/>
</dbReference>
<sequence>MGQAPSAFQVTSSSALPESRKSIRRSKTRRSTRSLPSTQCVSRNHLMQHNEPKGRSCKDCGLVDPTANLPLNLITSDNWVRNAAPYYVETKLKTVSGPRSLDLSLRRHVDKVNTCSRFQYVPVKMFILQKYDLLRRNVQRGDSWSEVASDMYRFTRNSHPRCCRLKTNVEERRKCSSNLNSSFNDIICFYGLLGPLREESLMRPSSQNSSVCSRNSTSIAAVSKRASQPASSINHRPPKNVGQTEMQWSYNGLTPSIPHTQISQGHSTNAVSSSRTTSCEKVIIQSLRSELSAERSLRSENDRSVQLLSNDLRTLKAQLAALNKQLENAKTQTVLLNENSEKCTAECIQWEMKAKDLQKLVASLRAELTCSENAKERLRLEQQSQLVFYEKCLDEIANRMAEALVEHEASEIRFSVPSANNDRVESGGVYVQQRSVGDVVLLVIDNAPGHPQSLCFTNENVEEKFLPANSTSLLQPLDQGVIKCIKATYTRLVFGKLRDTLQANPDCDLTGLWMRFSIADAIALIAVAVHEIKPGTVSGCWKRLWRDAVSECEDLGAIDEEVMDIANIAKQLGGYYDNPEEGGILGYCVYIVLFVVLKQECCRLRTRAMQLENERRKEQNTLLECRSAALDHAEFSSSESFLRRPGSKDIGVGLLEKFKVQLPFTTFFKKSLNSLLPPDTTAGEALCSRPVSFNIEVIDDLAACSKPSLENISSVVAFSRSRGMEASVEILADESRFNQVSSGMESSCNQAIQMHSPVKQFFNCCSCQLFSSVRLPLSPEVSPGDASNSKMRSSIGFFYEKLPYSGSCKGTTDGFQVNKNEEISSNGHFNSLSAKSLKLELVINMLRAANFESSSVQFSDRLSRRGIRSYDGRDVLTVPAVSVGRHCNLFDDGCSTISGDIWAELGIPFFSALRSSAGIAAKSQNGQFFGGKLRSSLKKRQSKSCGNFYFSPSDWPEPALQRQSSYPTYYKKYKQNLRNVFCKHNFMFEASTTPCTTITSNADLLQIPSDCIEALFSMPGDCSKVISDFSVLVCGKSQQAKSVSSTDKDQLGHKDESGGISEVKNLNEDAAAPDGVKLLSLKKEEELYDTFDMPFFKDDLMSTTTSSSFSSDESDREMHTIAEWLKQLKLKKGHQKFGVVRYLPREFRPSILRRDVFCRFGHQERDALACFDFLADVLNLSNQLSDYQRTPRSSYTMNCPSGSTKRKRSTADFNQVCSSAVQKRSRSLNDLQSTTSRSIFSSGLTTSSVCSKQKMRYVYDYCGVQKPSFGSLCSSPSYCSSSFLSEVCAEQTCSSSSSISFNLG</sequence>
<feature type="compositionally biased region" description="Basic residues" evidence="2">
    <location>
        <begin position="22"/>
        <end position="32"/>
    </location>
</feature>
<evidence type="ECO:0000256" key="2">
    <source>
        <dbReference type="SAM" id="MobiDB-lite"/>
    </source>
</evidence>
<keyword evidence="1" id="KW-0175">Coiled coil</keyword>
<feature type="compositionally biased region" description="Polar residues" evidence="2">
    <location>
        <begin position="1"/>
        <end position="16"/>
    </location>
</feature>
<dbReference type="InterPro" id="IPR004875">
    <property type="entry name" value="DDE_SF_endonuclease_dom"/>
</dbReference>
<proteinExistence type="predicted"/>